<organism evidence="2">
    <name type="scientific">Arabidopsis lyrata subsp. lyrata</name>
    <name type="common">Lyre-leaved rock-cress</name>
    <dbReference type="NCBI Taxonomy" id="81972"/>
    <lineage>
        <taxon>Eukaryota</taxon>
        <taxon>Viridiplantae</taxon>
        <taxon>Streptophyta</taxon>
        <taxon>Embryophyta</taxon>
        <taxon>Tracheophyta</taxon>
        <taxon>Spermatophyta</taxon>
        <taxon>Magnoliopsida</taxon>
        <taxon>eudicotyledons</taxon>
        <taxon>Gunneridae</taxon>
        <taxon>Pentapetalae</taxon>
        <taxon>rosids</taxon>
        <taxon>malvids</taxon>
        <taxon>Brassicales</taxon>
        <taxon>Brassicaceae</taxon>
        <taxon>Camelineae</taxon>
        <taxon>Arabidopsis</taxon>
    </lineage>
</organism>
<dbReference type="HOGENOM" id="CLU_2443833_0_0_1"/>
<dbReference type="Proteomes" id="UP000008694">
    <property type="component" value="Unassembled WGS sequence"/>
</dbReference>
<proteinExistence type="predicted"/>
<dbReference type="GO" id="GO:0009507">
    <property type="term" value="C:chloroplast"/>
    <property type="evidence" value="ECO:0007669"/>
    <property type="project" value="TreeGrafter"/>
</dbReference>
<dbReference type="PANTHER" id="PTHR35299:SF4">
    <property type="entry name" value="RUBISCO ACCUMULATION FACTOR 1.1, CHLOROPLASTIC"/>
    <property type="match status" value="1"/>
</dbReference>
<gene>
    <name evidence="1" type="ORF">ARALYDRAFT_672938</name>
</gene>
<name>D7LAV6_ARALL</name>
<keyword evidence="2" id="KW-1185">Reference proteome</keyword>
<evidence type="ECO:0000313" key="2">
    <source>
        <dbReference type="Proteomes" id="UP000008694"/>
    </source>
</evidence>
<dbReference type="Gramene" id="Al_scaffold_0003_2135">
    <property type="protein sequence ID" value="Al_scaffold_0003_2135"/>
    <property type="gene ID" value="Al_scaffold_0003_2135"/>
</dbReference>
<sequence length="90" mass="10226">MSYRYNLAVSGDRQPIVISQYQTNHFGVKPLNHLIYDEGLIISTCGMKLDRGSVLKEKGVNESLGMVVLVVRPPSDDDDDDWQINDEDWD</sequence>
<protein>
    <submittedName>
        <fullName evidence="1">Predicted protein</fullName>
    </submittedName>
</protein>
<dbReference type="AlphaFoldDB" id="D7LAV6"/>
<dbReference type="EMBL" id="GL348715">
    <property type="protein sequence ID" value="EFH61612.1"/>
    <property type="molecule type" value="Genomic_DNA"/>
</dbReference>
<evidence type="ECO:0000313" key="1">
    <source>
        <dbReference type="EMBL" id="EFH61612.1"/>
    </source>
</evidence>
<dbReference type="PANTHER" id="PTHR35299">
    <property type="entry name" value="RUBISCO ACCUMULATION FACTOR 1"/>
    <property type="match status" value="1"/>
</dbReference>
<dbReference type="STRING" id="81972.D7LAV6"/>
<accession>D7LAV6</accession>
<reference evidence="2" key="1">
    <citation type="journal article" date="2011" name="Nat. Genet.">
        <title>The Arabidopsis lyrata genome sequence and the basis of rapid genome size change.</title>
        <authorList>
            <person name="Hu T.T."/>
            <person name="Pattyn P."/>
            <person name="Bakker E.G."/>
            <person name="Cao J."/>
            <person name="Cheng J.-F."/>
            <person name="Clark R.M."/>
            <person name="Fahlgren N."/>
            <person name="Fawcett J.A."/>
            <person name="Grimwood J."/>
            <person name="Gundlach H."/>
            <person name="Haberer G."/>
            <person name="Hollister J.D."/>
            <person name="Ossowski S."/>
            <person name="Ottilar R.P."/>
            <person name="Salamov A.A."/>
            <person name="Schneeberger K."/>
            <person name="Spannagl M."/>
            <person name="Wang X."/>
            <person name="Yang L."/>
            <person name="Nasrallah M.E."/>
            <person name="Bergelson J."/>
            <person name="Carrington J.C."/>
            <person name="Gaut B.S."/>
            <person name="Schmutz J."/>
            <person name="Mayer K.F.X."/>
            <person name="Van de Peer Y."/>
            <person name="Grigoriev I.V."/>
            <person name="Nordborg M."/>
            <person name="Weigel D."/>
            <person name="Guo Y.-L."/>
        </authorList>
    </citation>
    <scope>NUCLEOTIDE SEQUENCE [LARGE SCALE GENOMIC DNA]</scope>
    <source>
        <strain evidence="2">cv. MN47</strain>
    </source>
</reference>
<dbReference type="InterPro" id="IPR037494">
    <property type="entry name" value="RAF1"/>
</dbReference>